<proteinExistence type="predicted"/>
<dbReference type="RefSeq" id="WP_345823163.1">
    <property type="nucleotide sequence ID" value="NZ_JBDIML010000001.1"/>
</dbReference>
<comment type="caution">
    <text evidence="2">The sequence shown here is derived from an EMBL/GenBank/DDBJ whole genome shotgun (WGS) entry which is preliminary data.</text>
</comment>
<dbReference type="EMBL" id="JBDIML010000001">
    <property type="protein sequence ID" value="MEN2765688.1"/>
    <property type="molecule type" value="Genomic_DNA"/>
</dbReference>
<feature type="transmembrane region" description="Helical" evidence="1">
    <location>
        <begin position="36"/>
        <end position="54"/>
    </location>
</feature>
<gene>
    <name evidence="2" type="ORF">ABC228_00670</name>
</gene>
<keyword evidence="1" id="KW-1133">Transmembrane helix</keyword>
<name>A0ABU9XBQ4_9BACI</name>
<dbReference type="Proteomes" id="UP001444625">
    <property type="component" value="Unassembled WGS sequence"/>
</dbReference>
<keyword evidence="1" id="KW-0812">Transmembrane</keyword>
<reference evidence="2 3" key="1">
    <citation type="submission" date="2024-05" db="EMBL/GenBank/DDBJ databases">
        <authorList>
            <person name="Haq I."/>
            <person name="Ullah Z."/>
            <person name="Ahmad R."/>
            <person name="Li M."/>
            <person name="Tong Y."/>
        </authorList>
    </citation>
    <scope>NUCLEOTIDE SEQUENCE [LARGE SCALE GENOMIC DNA]</scope>
    <source>
        <strain evidence="2 3">16A2E</strain>
    </source>
</reference>
<protein>
    <submittedName>
        <fullName evidence="2">CBO0543 family protein</fullName>
    </submittedName>
</protein>
<sequence length="186" mass="22072">MDQNQEVLLAEIREQARRTYELGLDYWKEYSSINDLQFWIIVLMVIVPLVILLIKIDTKDTLLLAFYGLNYHVWFAYTNSAGIKMGLWEYPFELLPILPSFALDASLVPVCYMLVYQWTLNHKKSFYFYSTLLSGILAFVFKPILVYFNFFRMFDGINYLHLFLFYIGFFLVSKGVTNIFLKIQKK</sequence>
<feature type="transmembrane region" description="Helical" evidence="1">
    <location>
        <begin position="61"/>
        <end position="77"/>
    </location>
</feature>
<feature type="transmembrane region" description="Helical" evidence="1">
    <location>
        <begin position="160"/>
        <end position="181"/>
    </location>
</feature>
<dbReference type="InterPro" id="IPR048147">
    <property type="entry name" value="CBO0543-like"/>
</dbReference>
<accession>A0ABU9XBQ4</accession>
<feature type="transmembrane region" description="Helical" evidence="1">
    <location>
        <begin position="127"/>
        <end position="148"/>
    </location>
</feature>
<evidence type="ECO:0000256" key="1">
    <source>
        <dbReference type="SAM" id="Phobius"/>
    </source>
</evidence>
<keyword evidence="3" id="KW-1185">Reference proteome</keyword>
<dbReference type="NCBIfam" id="NF041644">
    <property type="entry name" value="CBO0543_fam"/>
    <property type="match status" value="1"/>
</dbReference>
<evidence type="ECO:0000313" key="2">
    <source>
        <dbReference type="EMBL" id="MEN2765688.1"/>
    </source>
</evidence>
<feature type="transmembrane region" description="Helical" evidence="1">
    <location>
        <begin position="97"/>
        <end position="115"/>
    </location>
</feature>
<organism evidence="2 3">
    <name type="scientific">Ornithinibacillus xuwenensis</name>
    <dbReference type="NCBI Taxonomy" id="3144668"/>
    <lineage>
        <taxon>Bacteria</taxon>
        <taxon>Bacillati</taxon>
        <taxon>Bacillota</taxon>
        <taxon>Bacilli</taxon>
        <taxon>Bacillales</taxon>
        <taxon>Bacillaceae</taxon>
        <taxon>Ornithinibacillus</taxon>
    </lineage>
</organism>
<evidence type="ECO:0000313" key="3">
    <source>
        <dbReference type="Proteomes" id="UP001444625"/>
    </source>
</evidence>
<keyword evidence="1" id="KW-0472">Membrane</keyword>